<name>A0A6G3ZZT9_9BACL</name>
<feature type="domain" description="AlgX/AlgJ SGNH hydrolase-like" evidence="7">
    <location>
        <begin position="121"/>
        <end position="257"/>
    </location>
</feature>
<evidence type="ECO:0000313" key="8">
    <source>
        <dbReference type="EMBL" id="NEW07091.1"/>
    </source>
</evidence>
<dbReference type="GO" id="GO:0016740">
    <property type="term" value="F:transferase activity"/>
    <property type="evidence" value="ECO:0007669"/>
    <property type="project" value="UniProtKB-KW"/>
</dbReference>
<keyword evidence="4" id="KW-0732">Signal</keyword>
<protein>
    <recommendedName>
        <fullName evidence="7">AlgX/AlgJ SGNH hydrolase-like domain-containing protein</fullName>
    </recommendedName>
</protein>
<organism evidence="8">
    <name type="scientific">Paenibacillus sp. SYP-B3998</name>
    <dbReference type="NCBI Taxonomy" id="2678564"/>
    <lineage>
        <taxon>Bacteria</taxon>
        <taxon>Bacillati</taxon>
        <taxon>Bacillota</taxon>
        <taxon>Bacilli</taxon>
        <taxon>Bacillales</taxon>
        <taxon>Paenibacillaceae</taxon>
        <taxon>Paenibacillus</taxon>
    </lineage>
</organism>
<dbReference type="Pfam" id="PF16822">
    <property type="entry name" value="ALGX"/>
    <property type="match status" value="1"/>
</dbReference>
<gene>
    <name evidence="8" type="ORF">GK047_13850</name>
</gene>
<keyword evidence="5" id="KW-0574">Periplasm</keyword>
<evidence type="ECO:0000259" key="7">
    <source>
        <dbReference type="Pfam" id="PF16822"/>
    </source>
</evidence>
<dbReference type="InterPro" id="IPR031811">
    <property type="entry name" value="ALGX/ALGJ_SGNH-like"/>
</dbReference>
<dbReference type="AlphaFoldDB" id="A0A6G3ZZT9"/>
<keyword evidence="3" id="KW-0808">Transferase</keyword>
<dbReference type="GO" id="GO:0042121">
    <property type="term" value="P:alginic acid biosynthetic process"/>
    <property type="evidence" value="ECO:0007669"/>
    <property type="project" value="UniProtKB-UniPathway"/>
</dbReference>
<evidence type="ECO:0000256" key="5">
    <source>
        <dbReference type="ARBA" id="ARBA00022764"/>
    </source>
</evidence>
<proteinExistence type="predicted"/>
<dbReference type="Gene3D" id="2.60.120.260">
    <property type="entry name" value="Galactose-binding domain-like"/>
    <property type="match status" value="1"/>
</dbReference>
<evidence type="ECO:0000256" key="1">
    <source>
        <dbReference type="ARBA" id="ARBA00004418"/>
    </source>
</evidence>
<dbReference type="GO" id="GO:0042597">
    <property type="term" value="C:periplasmic space"/>
    <property type="evidence" value="ECO:0007669"/>
    <property type="project" value="UniProtKB-SubCell"/>
</dbReference>
<sequence>MKNFYIKSGFILLIWLLISLPILQMKYTIFRNLSLVGAVQKVDKPTFNIHEFQNGGFQHKFEDWFSQNFGLREYFIKTNKQLFYTIFNQTVPNDNITVGKDSQLYGSGYINEYLGIIPPLDTKILEEKVKDMKRVQDLLQKKGKTFLLLLTPSKAAMYPEHIPDRLISKKTSISRNYERIIPLLNKYEIQYIDGHNITDTQKKSSGYDVFPQGGTHWNYLASYYTAKVLVEKLEQITGKDLVSFNLDKIEQGTPVGTDRDLAELMNLWFTPLNYTSPRPIFTENRDAGEYKPTILVEGGSFLGMIIQNLSDISMFKQLDYFFYYNSHNQYKLGEGEKYLGKISSVDWNNDVLNHDIILIEMNEEYISGKLQSDRIFYEDLLKQLEPVNLKFSNINDAFVEETKVDGFDGYVFKKGVPKSGIVYLQSDKMALIPGQEYQISYKAKGFQKLSFDFIPDDLPQYNNDKITDSVKEFSFEFKSNSVNIKSATARFFIDGLNEATDKDTLIYDIKLFPKY</sequence>
<evidence type="ECO:0000256" key="2">
    <source>
        <dbReference type="ARBA" id="ARBA00005182"/>
    </source>
</evidence>
<accession>A0A6G3ZZT9</accession>
<comment type="caution">
    <text evidence="8">The sequence shown here is derived from an EMBL/GenBank/DDBJ whole genome shotgun (WGS) entry which is preliminary data.</text>
</comment>
<reference evidence="8" key="1">
    <citation type="submission" date="2020-02" db="EMBL/GenBank/DDBJ databases">
        <authorList>
            <person name="Shen X.-R."/>
            <person name="Zhang Y.-X."/>
        </authorList>
    </citation>
    <scope>NUCLEOTIDE SEQUENCE</scope>
    <source>
        <strain evidence="8">SYP-B3998</strain>
    </source>
</reference>
<dbReference type="RefSeq" id="WP_163947376.1">
    <property type="nucleotide sequence ID" value="NZ_JAAIKC010000004.1"/>
</dbReference>
<comment type="pathway">
    <text evidence="2">Glycan biosynthesis; alginate biosynthesis.</text>
</comment>
<evidence type="ECO:0000256" key="3">
    <source>
        <dbReference type="ARBA" id="ARBA00022679"/>
    </source>
</evidence>
<dbReference type="EMBL" id="JAAIKC010000004">
    <property type="protein sequence ID" value="NEW07091.1"/>
    <property type="molecule type" value="Genomic_DNA"/>
</dbReference>
<dbReference type="UniPathway" id="UPA00286"/>
<comment type="subcellular location">
    <subcellularLocation>
        <location evidence="1">Periplasm</location>
    </subcellularLocation>
</comment>
<evidence type="ECO:0000256" key="6">
    <source>
        <dbReference type="ARBA" id="ARBA00022841"/>
    </source>
</evidence>
<evidence type="ECO:0000256" key="4">
    <source>
        <dbReference type="ARBA" id="ARBA00022729"/>
    </source>
</evidence>
<keyword evidence="6" id="KW-0016">Alginate biosynthesis</keyword>